<proteinExistence type="predicted"/>
<name>A0A2S6AMH3_9NOCA</name>
<dbReference type="EMBL" id="PSZC01000014">
    <property type="protein sequence ID" value="PPJ36441.1"/>
    <property type="molecule type" value="Genomic_DNA"/>
</dbReference>
<dbReference type="AlphaFoldDB" id="A0A2S6AMH3"/>
<evidence type="ECO:0000313" key="1">
    <source>
        <dbReference type="EMBL" id="PPJ36441.1"/>
    </source>
</evidence>
<dbReference type="Proteomes" id="UP000239874">
    <property type="component" value="Unassembled WGS sequence"/>
</dbReference>
<sequence length="213" mass="23668">MTTKIYSTTELRHQISHLAGPQQWAVAGRPAETYDGDAVVSILAQILDAAGPRWRGVQRLARQGAVELFLLLGAKGDYHELAVTVTRSARLSSVRMRDGRTSHAPRRTRILTTNRSGVWGFSDENPAPKSSGFLDYTIAWLAEANATVDDLIFTRHRIAETREYLRQAAQKAVCLTEQLEATHARQAELRAELSKLYAALSRHGLADPLHQDN</sequence>
<organism evidence="1 2">
    <name type="scientific">Nocardia nova</name>
    <dbReference type="NCBI Taxonomy" id="37330"/>
    <lineage>
        <taxon>Bacteria</taxon>
        <taxon>Bacillati</taxon>
        <taxon>Actinomycetota</taxon>
        <taxon>Actinomycetes</taxon>
        <taxon>Mycobacteriales</taxon>
        <taxon>Nocardiaceae</taxon>
        <taxon>Nocardia</taxon>
    </lineage>
</organism>
<reference evidence="1 2" key="1">
    <citation type="submission" date="2018-02" db="EMBL/GenBank/DDBJ databases">
        <title>8 Nocardia nova and 1 Nocardia cyriacigeorgica strain used for evolution to TMP-SMX.</title>
        <authorList>
            <person name="Mehta H."/>
            <person name="Weng J."/>
            <person name="Shamoo Y."/>
        </authorList>
    </citation>
    <scope>NUCLEOTIDE SEQUENCE [LARGE SCALE GENOMIC DNA]</scope>
    <source>
        <strain evidence="1 2">MDA3139</strain>
    </source>
</reference>
<gene>
    <name evidence="1" type="ORF">C5E45_20570</name>
</gene>
<comment type="caution">
    <text evidence="1">The sequence shown here is derived from an EMBL/GenBank/DDBJ whole genome shotgun (WGS) entry which is preliminary data.</text>
</comment>
<protein>
    <submittedName>
        <fullName evidence="1">Uncharacterized protein</fullName>
    </submittedName>
</protein>
<accession>A0A2S6AMH3</accession>
<evidence type="ECO:0000313" key="2">
    <source>
        <dbReference type="Proteomes" id="UP000239874"/>
    </source>
</evidence>
<dbReference type="RefSeq" id="WP_104380237.1">
    <property type="nucleotide sequence ID" value="NZ_PSZC01000014.1"/>
</dbReference>